<feature type="domain" description="DUF6924" evidence="1">
    <location>
        <begin position="10"/>
        <end position="137"/>
    </location>
</feature>
<dbReference type="PATRIC" id="fig|1716141.3.peg.6006"/>
<organism evidence="2 3">
    <name type="scientific">Streptomyces jeddahensis</name>
    <dbReference type="NCBI Taxonomy" id="1716141"/>
    <lineage>
        <taxon>Bacteria</taxon>
        <taxon>Bacillati</taxon>
        <taxon>Actinomycetota</taxon>
        <taxon>Actinomycetes</taxon>
        <taxon>Kitasatosporales</taxon>
        <taxon>Streptomycetaceae</taxon>
        <taxon>Streptomyces</taxon>
    </lineage>
</organism>
<evidence type="ECO:0000313" key="2">
    <source>
        <dbReference type="EMBL" id="OAH10871.1"/>
    </source>
</evidence>
<comment type="caution">
    <text evidence="2">The sequence shown here is derived from an EMBL/GenBank/DDBJ whole genome shotgun (WGS) entry which is preliminary data.</text>
</comment>
<accession>A0A177HIS9</accession>
<dbReference type="Pfam" id="PF21962">
    <property type="entry name" value="DUF6924"/>
    <property type="match status" value="1"/>
</dbReference>
<evidence type="ECO:0000259" key="1">
    <source>
        <dbReference type="Pfam" id="PF21962"/>
    </source>
</evidence>
<name>A0A177HIS9_9ACTN</name>
<protein>
    <recommendedName>
        <fullName evidence="1">DUF6924 domain-containing protein</fullName>
    </recommendedName>
</protein>
<keyword evidence="3" id="KW-1185">Reference proteome</keyword>
<dbReference type="EMBL" id="LOHS01000117">
    <property type="protein sequence ID" value="OAH10871.1"/>
    <property type="molecule type" value="Genomic_DNA"/>
</dbReference>
<dbReference type="Proteomes" id="UP000077381">
    <property type="component" value="Unassembled WGS sequence"/>
</dbReference>
<reference evidence="2 3" key="1">
    <citation type="submission" date="2015-12" db="EMBL/GenBank/DDBJ databases">
        <title>Genome sequence of Streptomyces sp. G25.</title>
        <authorList>
            <person name="Poehlein A."/>
            <person name="Roettig A."/>
            <person name="Hiessl S."/>
            <person name="Hauschild P."/>
            <person name="Schauer J."/>
            <person name="Madkour M.H."/>
            <person name="Al-Ansari A.M."/>
            <person name="Almakishah N.H."/>
            <person name="Steinbuechel A."/>
            <person name="Daniel R."/>
        </authorList>
    </citation>
    <scope>NUCLEOTIDE SEQUENCE [LARGE SCALE GENOMIC DNA]</scope>
    <source>
        <strain evidence="3">G25(2015)</strain>
    </source>
</reference>
<evidence type="ECO:0000313" key="3">
    <source>
        <dbReference type="Proteomes" id="UP000077381"/>
    </source>
</evidence>
<dbReference type="RefSeq" id="WP_067283576.1">
    <property type="nucleotide sequence ID" value="NZ_LOHS01000117.1"/>
</dbReference>
<proteinExistence type="predicted"/>
<dbReference type="OrthoDB" id="7854965at2"/>
<dbReference type="STRING" id="1716141.STSP_57130"/>
<dbReference type="InterPro" id="IPR053832">
    <property type="entry name" value="DUF6924"/>
</dbReference>
<dbReference type="AlphaFoldDB" id="A0A177HIS9"/>
<gene>
    <name evidence="2" type="ORF">STSP_57130</name>
</gene>
<sequence length="140" mass="15250">MALPEPEDLTSLVLRTDFSSDAAWEGVRAAIDGSDEYRHATYVSDRSFSGVSVQALVDADAAADDDDKLCYLFVADTITMTDEEHPLLAVDLYDEPGRTFRVPPHWYADISANLTIANMDFAEFADAVDASGTFRGFDGG</sequence>